<dbReference type="EMBL" id="JBHSZI010000001">
    <property type="protein sequence ID" value="MFC7059427.1"/>
    <property type="molecule type" value="Genomic_DNA"/>
</dbReference>
<evidence type="ECO:0000313" key="1">
    <source>
        <dbReference type="EMBL" id="MFC7059427.1"/>
    </source>
</evidence>
<dbReference type="AlphaFoldDB" id="A0ABD5W2Y6"/>
<accession>A0ABD5W2Y6</accession>
<gene>
    <name evidence="1" type="ORF">ACFQQG_16175</name>
</gene>
<dbReference type="Proteomes" id="UP001596445">
    <property type="component" value="Unassembled WGS sequence"/>
</dbReference>
<organism evidence="1 2">
    <name type="scientific">Halovenus salina</name>
    <dbReference type="NCBI Taxonomy" id="1510225"/>
    <lineage>
        <taxon>Archaea</taxon>
        <taxon>Methanobacteriati</taxon>
        <taxon>Methanobacteriota</taxon>
        <taxon>Stenosarchaea group</taxon>
        <taxon>Halobacteria</taxon>
        <taxon>Halobacteriales</taxon>
        <taxon>Haloarculaceae</taxon>
        <taxon>Halovenus</taxon>
    </lineage>
</organism>
<name>A0ABD5W2Y6_9EURY</name>
<dbReference type="RefSeq" id="WP_382186391.1">
    <property type="nucleotide sequence ID" value="NZ_JBHSZI010000001.1"/>
</dbReference>
<evidence type="ECO:0000313" key="2">
    <source>
        <dbReference type="Proteomes" id="UP001596445"/>
    </source>
</evidence>
<sequence length="283" mass="32211">MVSEHEAYLEAKQSWQALTERTETTKTDTMTGVPGTRVDIAGRPVFVHGITHADTVEEQDYLREHVREFLDGGAVYCEQGIRPMYFSDMDVVCEADDYRWAMHHCRERDIDSHVPAVEQTFLDGEGFGDDIRTVTSAFRERAFTLIDAGRHMYGDAFTAAVGDLASDFLTSHEELATGEDFTSFQLSKEAARNPAKLADLQRYYRTVFLPQPLEREWLRRHDPELELFTHARNERIAAYALSNGPDTGPIHIITGAAHQPGIAYYLRAYRDGKWAYEPFEVVP</sequence>
<protein>
    <submittedName>
        <fullName evidence="1">Uncharacterized protein</fullName>
    </submittedName>
</protein>
<keyword evidence="2" id="KW-1185">Reference proteome</keyword>
<proteinExistence type="predicted"/>
<reference evidence="1 2" key="1">
    <citation type="journal article" date="2019" name="Int. J. Syst. Evol. Microbiol.">
        <title>The Global Catalogue of Microorganisms (GCM) 10K type strain sequencing project: providing services to taxonomists for standard genome sequencing and annotation.</title>
        <authorList>
            <consortium name="The Broad Institute Genomics Platform"/>
            <consortium name="The Broad Institute Genome Sequencing Center for Infectious Disease"/>
            <person name="Wu L."/>
            <person name="Ma J."/>
        </authorList>
    </citation>
    <scope>NUCLEOTIDE SEQUENCE [LARGE SCALE GENOMIC DNA]</scope>
    <source>
        <strain evidence="1 2">JCM 30072</strain>
    </source>
</reference>
<comment type="caution">
    <text evidence="1">The sequence shown here is derived from an EMBL/GenBank/DDBJ whole genome shotgun (WGS) entry which is preliminary data.</text>
</comment>